<evidence type="ECO:0000313" key="4">
    <source>
        <dbReference type="Proteomes" id="UP001054252"/>
    </source>
</evidence>
<evidence type="ECO:0000313" key="3">
    <source>
        <dbReference type="EMBL" id="GKV30573.1"/>
    </source>
</evidence>
<sequence>MPKPTARSKVLRTGSKVRNANVTTSESSLPSRLPMYDRGLLKNATSYLFSDFPENWSSKRLWFLFATYGAGLGRIVDVFIPRKKDRKDNKFGFVRFSEVRDKARLEKMLKMIYFGIEQLRITLANERKPQQPVFNPLPLVHYHLHDHLELLKRNPMSKPYKMALTS</sequence>
<dbReference type="AlphaFoldDB" id="A0AAV5L0E1"/>
<keyword evidence="1" id="KW-0694">RNA-binding</keyword>
<protein>
    <recommendedName>
        <fullName evidence="2">RRM domain-containing protein</fullName>
    </recommendedName>
</protein>
<evidence type="ECO:0000259" key="2">
    <source>
        <dbReference type="PROSITE" id="PS50102"/>
    </source>
</evidence>
<keyword evidence="4" id="KW-1185">Reference proteome</keyword>
<dbReference type="CDD" id="cd00590">
    <property type="entry name" value="RRM_SF"/>
    <property type="match status" value="1"/>
</dbReference>
<organism evidence="3 4">
    <name type="scientific">Rubroshorea leprosula</name>
    <dbReference type="NCBI Taxonomy" id="152421"/>
    <lineage>
        <taxon>Eukaryota</taxon>
        <taxon>Viridiplantae</taxon>
        <taxon>Streptophyta</taxon>
        <taxon>Embryophyta</taxon>
        <taxon>Tracheophyta</taxon>
        <taxon>Spermatophyta</taxon>
        <taxon>Magnoliopsida</taxon>
        <taxon>eudicotyledons</taxon>
        <taxon>Gunneridae</taxon>
        <taxon>Pentapetalae</taxon>
        <taxon>rosids</taxon>
        <taxon>malvids</taxon>
        <taxon>Malvales</taxon>
        <taxon>Dipterocarpaceae</taxon>
        <taxon>Rubroshorea</taxon>
    </lineage>
</organism>
<dbReference type="Proteomes" id="UP001054252">
    <property type="component" value="Unassembled WGS sequence"/>
</dbReference>
<dbReference type="GO" id="GO:0003723">
    <property type="term" value="F:RNA binding"/>
    <property type="evidence" value="ECO:0007669"/>
    <property type="project" value="UniProtKB-UniRule"/>
</dbReference>
<reference evidence="3 4" key="1">
    <citation type="journal article" date="2021" name="Commun. Biol.">
        <title>The genome of Shorea leprosula (Dipterocarpaceae) highlights the ecological relevance of drought in aseasonal tropical rainforests.</title>
        <authorList>
            <person name="Ng K.K.S."/>
            <person name="Kobayashi M.J."/>
            <person name="Fawcett J.A."/>
            <person name="Hatakeyama M."/>
            <person name="Paape T."/>
            <person name="Ng C.H."/>
            <person name="Ang C.C."/>
            <person name="Tnah L.H."/>
            <person name="Lee C.T."/>
            <person name="Nishiyama T."/>
            <person name="Sese J."/>
            <person name="O'Brien M.J."/>
            <person name="Copetti D."/>
            <person name="Mohd Noor M.I."/>
            <person name="Ong R.C."/>
            <person name="Putra M."/>
            <person name="Sireger I.Z."/>
            <person name="Indrioko S."/>
            <person name="Kosugi Y."/>
            <person name="Izuno A."/>
            <person name="Isagi Y."/>
            <person name="Lee S.L."/>
            <person name="Shimizu K.K."/>
        </authorList>
    </citation>
    <scope>NUCLEOTIDE SEQUENCE [LARGE SCALE GENOMIC DNA]</scope>
    <source>
        <strain evidence="3">214</strain>
    </source>
</reference>
<gene>
    <name evidence="3" type="ORF">SLEP1_g39374</name>
</gene>
<dbReference type="InterPro" id="IPR035979">
    <property type="entry name" value="RBD_domain_sf"/>
</dbReference>
<accession>A0AAV5L0E1</accession>
<name>A0AAV5L0E1_9ROSI</name>
<evidence type="ECO:0000256" key="1">
    <source>
        <dbReference type="PROSITE-ProRule" id="PRU00176"/>
    </source>
</evidence>
<dbReference type="PROSITE" id="PS50102">
    <property type="entry name" value="RRM"/>
    <property type="match status" value="1"/>
</dbReference>
<dbReference type="InterPro" id="IPR000504">
    <property type="entry name" value="RRM_dom"/>
</dbReference>
<dbReference type="InterPro" id="IPR012677">
    <property type="entry name" value="Nucleotide-bd_a/b_plait_sf"/>
</dbReference>
<dbReference type="SUPFAM" id="SSF54928">
    <property type="entry name" value="RNA-binding domain, RBD"/>
    <property type="match status" value="1"/>
</dbReference>
<dbReference type="EMBL" id="BPVZ01000087">
    <property type="protein sequence ID" value="GKV30573.1"/>
    <property type="molecule type" value="Genomic_DNA"/>
</dbReference>
<dbReference type="Gene3D" id="3.30.70.330">
    <property type="match status" value="1"/>
</dbReference>
<comment type="caution">
    <text evidence="3">The sequence shown here is derived from an EMBL/GenBank/DDBJ whole genome shotgun (WGS) entry which is preliminary data.</text>
</comment>
<feature type="domain" description="RRM" evidence="2">
    <location>
        <begin position="45"/>
        <end position="126"/>
    </location>
</feature>
<proteinExistence type="predicted"/>